<organism evidence="10 11">
    <name type="scientific">Camelina sativa</name>
    <name type="common">False flax</name>
    <name type="synonym">Myagrum sativum</name>
    <dbReference type="NCBI Taxonomy" id="90675"/>
    <lineage>
        <taxon>Eukaryota</taxon>
        <taxon>Viridiplantae</taxon>
        <taxon>Streptophyta</taxon>
        <taxon>Embryophyta</taxon>
        <taxon>Tracheophyta</taxon>
        <taxon>Spermatophyta</taxon>
        <taxon>Magnoliopsida</taxon>
        <taxon>eudicotyledons</taxon>
        <taxon>Gunneridae</taxon>
        <taxon>Pentapetalae</taxon>
        <taxon>rosids</taxon>
        <taxon>malvids</taxon>
        <taxon>Brassicales</taxon>
        <taxon>Brassicaceae</taxon>
        <taxon>Camelineae</taxon>
        <taxon>Camelina</taxon>
    </lineage>
</organism>
<dbReference type="SMART" id="SM00389">
    <property type="entry name" value="HOX"/>
    <property type="match status" value="1"/>
</dbReference>
<keyword evidence="2 5" id="KW-0238">DNA-binding</keyword>
<keyword evidence="4 5" id="KW-0539">Nucleus</keyword>
<dbReference type="SMART" id="SM01256">
    <property type="entry name" value="KNOX2"/>
    <property type="match status" value="1"/>
</dbReference>
<evidence type="ECO:0000256" key="2">
    <source>
        <dbReference type="ARBA" id="ARBA00023125"/>
    </source>
</evidence>
<dbReference type="SMART" id="SM01188">
    <property type="entry name" value="ELK"/>
    <property type="match status" value="1"/>
</dbReference>
<name>A0ABM0V9Z2_CAMSA</name>
<feature type="region of interest" description="Disordered" evidence="7">
    <location>
        <begin position="1"/>
        <end position="45"/>
    </location>
</feature>
<dbReference type="InterPro" id="IPR008422">
    <property type="entry name" value="KN_HD"/>
</dbReference>
<accession>A0ABM0V9Z2</accession>
<reference evidence="11" key="2">
    <citation type="submission" date="2025-08" db="UniProtKB">
        <authorList>
            <consortium name="RefSeq"/>
        </authorList>
    </citation>
    <scope>IDENTIFICATION</scope>
    <source>
        <tissue evidence="11">Leaf</tissue>
    </source>
</reference>
<evidence type="ECO:0000259" key="8">
    <source>
        <dbReference type="PROSITE" id="PS50071"/>
    </source>
</evidence>
<dbReference type="SMART" id="SM01255">
    <property type="entry name" value="KNOX1"/>
    <property type="match status" value="1"/>
</dbReference>
<dbReference type="Proteomes" id="UP000694864">
    <property type="component" value="Chromosome 13"/>
</dbReference>
<reference evidence="10" key="1">
    <citation type="journal article" date="2014" name="Nat. Commun.">
        <title>The emerging biofuel crop Camelina sativa retains a highly undifferentiated hexaploid genome structure.</title>
        <authorList>
            <person name="Kagale S."/>
            <person name="Koh C."/>
            <person name="Nixon J."/>
            <person name="Bollina V."/>
            <person name="Clarke W.E."/>
            <person name="Tuteja R."/>
            <person name="Spillane C."/>
            <person name="Robinson S.J."/>
            <person name="Links M.G."/>
            <person name="Clarke C."/>
            <person name="Higgins E.E."/>
            <person name="Huebert T."/>
            <person name="Sharpe A.G."/>
            <person name="Parkin I.A."/>
        </authorList>
    </citation>
    <scope>NUCLEOTIDE SEQUENCE [LARGE SCALE GENOMIC DNA]</scope>
    <source>
        <strain evidence="10">cv. DH55</strain>
    </source>
</reference>
<dbReference type="RefSeq" id="XP_010453146.1">
    <property type="nucleotide sequence ID" value="XM_010454844.2"/>
</dbReference>
<dbReference type="InterPro" id="IPR001356">
    <property type="entry name" value="HD"/>
</dbReference>
<evidence type="ECO:0000259" key="9">
    <source>
        <dbReference type="PROSITE" id="PS51213"/>
    </source>
</evidence>
<proteinExistence type="inferred from homology"/>
<protein>
    <submittedName>
        <fullName evidence="11">Homeobox protein knotted-1-like 4 isoform X1</fullName>
    </submittedName>
</protein>
<dbReference type="Pfam" id="PF03791">
    <property type="entry name" value="KNOX2"/>
    <property type="match status" value="1"/>
</dbReference>
<keyword evidence="10" id="KW-1185">Reference proteome</keyword>
<feature type="DNA-binding region" description="Homeobox; TALE-type" evidence="5">
    <location>
        <begin position="309"/>
        <end position="372"/>
    </location>
</feature>
<dbReference type="InterPro" id="IPR005540">
    <property type="entry name" value="KNOX1"/>
</dbReference>
<dbReference type="Pfam" id="PF05920">
    <property type="entry name" value="Homeobox_KN"/>
    <property type="match status" value="1"/>
</dbReference>
<evidence type="ECO:0000256" key="6">
    <source>
        <dbReference type="PROSITE-ProRule" id="PRU00559"/>
    </source>
</evidence>
<dbReference type="PROSITE" id="PS50071">
    <property type="entry name" value="HOMEOBOX_2"/>
    <property type="match status" value="1"/>
</dbReference>
<feature type="domain" description="Homeobox" evidence="8">
    <location>
        <begin position="308"/>
        <end position="371"/>
    </location>
</feature>
<evidence type="ECO:0000256" key="4">
    <source>
        <dbReference type="ARBA" id="ARBA00023242"/>
    </source>
</evidence>
<gene>
    <name evidence="11" type="primary">LOC104735121</name>
</gene>
<dbReference type="InterPro" id="IPR005541">
    <property type="entry name" value="KNOX2"/>
</dbReference>
<feature type="compositionally biased region" description="Polar residues" evidence="7">
    <location>
        <begin position="370"/>
        <end position="379"/>
    </location>
</feature>
<feature type="region of interest" description="Disordered" evidence="7">
    <location>
        <begin position="365"/>
        <end position="395"/>
    </location>
</feature>
<keyword evidence="3 5" id="KW-0371">Homeobox</keyword>
<evidence type="ECO:0000313" key="10">
    <source>
        <dbReference type="Proteomes" id="UP000694864"/>
    </source>
</evidence>
<sequence>MAFHNNHFNHFTDQQQQHQPHPPPPSQQQQQQHFHESAPPNWLLRSDNNFLNLQTAAATSSDSPSSAAANQWLSRSSSFLQRGGGTGANNNATGSGDVVEDVTTGGEESMIGEKKEAERWQNAKHKAEVLSHPLYEQLLSAHVACLRIATPVDQLPRIDAQLAQSQNVVAKYSTLDTAQGLLPGDDKELDHFMTHYVLLLCSFKEQLQQHVRVHAMEAVMACWEIEQSLQSFTGVSPGEGTGATMSEDEDEQVESDAHLFDGSLDGLGFGPLVPTESERSLMERVRQELKHELKQGYKEKIVDIREEILRKRRAGKLPGDTTSVLKSWWQSHSKWPYPTEEDKARLVQETGLQLKQINNWFINQRKRNWHSNPSSSTVSKNKRRSNAGENSGRER</sequence>
<dbReference type="InterPro" id="IPR005539">
    <property type="entry name" value="ELK_dom"/>
</dbReference>
<comment type="subcellular location">
    <subcellularLocation>
        <location evidence="1 5">Nucleus</location>
    </subcellularLocation>
</comment>
<dbReference type="PROSITE" id="PS51213">
    <property type="entry name" value="ELK"/>
    <property type="match status" value="1"/>
</dbReference>
<comment type="similarity">
    <text evidence="6">Belongs to the TALE/KNOX homeobox family.</text>
</comment>
<evidence type="ECO:0000256" key="1">
    <source>
        <dbReference type="ARBA" id="ARBA00004123"/>
    </source>
</evidence>
<evidence type="ECO:0000256" key="7">
    <source>
        <dbReference type="SAM" id="MobiDB-lite"/>
    </source>
</evidence>
<feature type="compositionally biased region" description="Polar residues" evidence="7">
    <location>
        <begin position="1"/>
        <end position="13"/>
    </location>
</feature>
<dbReference type="InterPro" id="IPR050224">
    <property type="entry name" value="TALE_homeobox"/>
</dbReference>
<dbReference type="SUPFAM" id="SSF46689">
    <property type="entry name" value="Homeodomain-like"/>
    <property type="match status" value="1"/>
</dbReference>
<dbReference type="GeneID" id="104735121"/>
<evidence type="ECO:0000313" key="11">
    <source>
        <dbReference type="RefSeq" id="XP_010453146.1"/>
    </source>
</evidence>
<feature type="region of interest" description="Disordered" evidence="7">
    <location>
        <begin position="78"/>
        <end position="106"/>
    </location>
</feature>
<dbReference type="InterPro" id="IPR009057">
    <property type="entry name" value="Homeodomain-like_sf"/>
</dbReference>
<dbReference type="Pfam" id="PF03789">
    <property type="entry name" value="ELK"/>
    <property type="match status" value="1"/>
</dbReference>
<feature type="domain" description="ELK" evidence="9">
    <location>
        <begin position="288"/>
        <end position="308"/>
    </location>
</feature>
<dbReference type="Gene3D" id="1.10.10.60">
    <property type="entry name" value="Homeodomain-like"/>
    <property type="match status" value="1"/>
</dbReference>
<dbReference type="PANTHER" id="PTHR11850">
    <property type="entry name" value="HOMEOBOX PROTEIN TRANSCRIPTION FACTORS"/>
    <property type="match status" value="1"/>
</dbReference>
<evidence type="ECO:0000256" key="5">
    <source>
        <dbReference type="PROSITE-ProRule" id="PRU00108"/>
    </source>
</evidence>
<evidence type="ECO:0000256" key="3">
    <source>
        <dbReference type="ARBA" id="ARBA00023155"/>
    </source>
</evidence>
<dbReference type="Pfam" id="PF03790">
    <property type="entry name" value="KNOX1"/>
    <property type="match status" value="1"/>
</dbReference>
<dbReference type="CDD" id="cd00086">
    <property type="entry name" value="homeodomain"/>
    <property type="match status" value="1"/>
</dbReference>